<feature type="domain" description="USP" evidence="3">
    <location>
        <begin position="73"/>
        <end position="342"/>
    </location>
</feature>
<evidence type="ECO:0000313" key="4">
    <source>
        <dbReference type="EMBL" id="KZZ88873.1"/>
    </source>
</evidence>
<protein>
    <submittedName>
        <fullName evidence="4">Peptidase C19, ubiquitin carboxyl-terminal hydrolase 2</fullName>
    </submittedName>
</protein>
<keyword evidence="4" id="KW-0378">Hydrolase</keyword>
<evidence type="ECO:0000256" key="1">
    <source>
        <dbReference type="SAM" id="MobiDB-lite"/>
    </source>
</evidence>
<evidence type="ECO:0000259" key="3">
    <source>
        <dbReference type="PROSITE" id="PS50235"/>
    </source>
</evidence>
<dbReference type="PANTHER" id="PTHR21646">
    <property type="entry name" value="UBIQUITIN CARBOXYL-TERMINAL HYDROLASE"/>
    <property type="match status" value="1"/>
</dbReference>
<gene>
    <name evidence="4" type="ORF">AAP_04665</name>
</gene>
<feature type="region of interest" description="Disordered" evidence="1">
    <location>
        <begin position="270"/>
        <end position="293"/>
    </location>
</feature>
<dbReference type="PROSITE" id="PS00972">
    <property type="entry name" value="USP_1"/>
    <property type="match status" value="1"/>
</dbReference>
<proteinExistence type="predicted"/>
<dbReference type="InterPro" id="IPR050185">
    <property type="entry name" value="Ub_carboxyl-term_hydrolase"/>
</dbReference>
<reference evidence="4 5" key="1">
    <citation type="journal article" date="2016" name="Genome Biol. Evol.">
        <title>Divergent and convergent evolution of fungal pathogenicity.</title>
        <authorList>
            <person name="Shang Y."/>
            <person name="Xiao G."/>
            <person name="Zheng P."/>
            <person name="Cen K."/>
            <person name="Zhan S."/>
            <person name="Wang C."/>
        </authorList>
    </citation>
    <scope>NUCLEOTIDE SEQUENCE [LARGE SCALE GENOMIC DNA]</scope>
    <source>
        <strain evidence="4 5">ARSEF 7405</strain>
    </source>
</reference>
<keyword evidence="2" id="KW-1133">Transmembrane helix</keyword>
<dbReference type="InterPro" id="IPR038765">
    <property type="entry name" value="Papain-like_cys_pep_sf"/>
</dbReference>
<dbReference type="Gene3D" id="3.90.70.10">
    <property type="entry name" value="Cysteine proteinases"/>
    <property type="match status" value="1"/>
</dbReference>
<dbReference type="SUPFAM" id="SSF54001">
    <property type="entry name" value="Cysteine proteinases"/>
    <property type="match status" value="1"/>
</dbReference>
<dbReference type="Proteomes" id="UP000242877">
    <property type="component" value="Unassembled WGS sequence"/>
</dbReference>
<dbReference type="PROSITE" id="PS50235">
    <property type="entry name" value="USP_3"/>
    <property type="match status" value="1"/>
</dbReference>
<dbReference type="InterPro" id="IPR018200">
    <property type="entry name" value="USP_CS"/>
</dbReference>
<dbReference type="EMBL" id="AZGZ01000023">
    <property type="protein sequence ID" value="KZZ88873.1"/>
    <property type="molecule type" value="Genomic_DNA"/>
</dbReference>
<organism evidence="4 5">
    <name type="scientific">Ascosphaera apis ARSEF 7405</name>
    <dbReference type="NCBI Taxonomy" id="392613"/>
    <lineage>
        <taxon>Eukaryota</taxon>
        <taxon>Fungi</taxon>
        <taxon>Dikarya</taxon>
        <taxon>Ascomycota</taxon>
        <taxon>Pezizomycotina</taxon>
        <taxon>Eurotiomycetes</taxon>
        <taxon>Eurotiomycetidae</taxon>
        <taxon>Onygenales</taxon>
        <taxon>Ascosphaeraceae</taxon>
        <taxon>Ascosphaera</taxon>
    </lineage>
</organism>
<feature type="transmembrane region" description="Helical" evidence="2">
    <location>
        <begin position="6"/>
        <end position="27"/>
    </location>
</feature>
<dbReference type="GO" id="GO:0004843">
    <property type="term" value="F:cysteine-type deubiquitinase activity"/>
    <property type="evidence" value="ECO:0007669"/>
    <property type="project" value="InterPro"/>
</dbReference>
<dbReference type="VEuPathDB" id="FungiDB:AAP_04665"/>
<keyword evidence="2" id="KW-0472">Membrane</keyword>
<dbReference type="InterPro" id="IPR028889">
    <property type="entry name" value="USP"/>
</dbReference>
<dbReference type="OrthoDB" id="265306at2759"/>
<accession>A0A162I5I6</accession>
<dbReference type="InterPro" id="IPR001394">
    <property type="entry name" value="Peptidase_C19_UCH"/>
</dbReference>
<keyword evidence="5" id="KW-1185">Reference proteome</keyword>
<evidence type="ECO:0000256" key="2">
    <source>
        <dbReference type="SAM" id="Phobius"/>
    </source>
</evidence>
<dbReference type="GO" id="GO:0016579">
    <property type="term" value="P:protein deubiquitination"/>
    <property type="evidence" value="ECO:0007669"/>
    <property type="project" value="InterPro"/>
</dbReference>
<evidence type="ECO:0000313" key="5">
    <source>
        <dbReference type="Proteomes" id="UP000242877"/>
    </source>
</evidence>
<sequence>MPDKPATVAAYAAAASLAAITFFYVIGPNYLLDGDSRESPNDYDPNDPDAAVSGGGGAGGGLFSRNGRKHTIVGLINDANDCFMNSTLQALAPLYDLRLYLIRELHRREADGREIYESLIVPEKNDDAASSSTTTTTTTTGRRAAVGGRGTRRDPTAALLSLQRAPVTRALKQMLDALNERPIYRKTTTIQPFVTALERAFQAGINRNQQDAQEFLQIVLERVWEEYKAGERVREEAKRRGILPRNSVVATVVGNGDDIRQQENAYVNGNAKNHAQPPTQPPPQTETDTETDSSLLFEPEAPAAIPFPFLGKLSSQVECRVCGYLPKPKTTTFTTTDVINAH</sequence>
<feature type="region of interest" description="Disordered" evidence="1">
    <location>
        <begin position="36"/>
        <end position="58"/>
    </location>
</feature>
<keyword evidence="2" id="KW-0812">Transmembrane</keyword>
<feature type="compositionally biased region" description="Low complexity" evidence="1">
    <location>
        <begin position="128"/>
        <end position="146"/>
    </location>
</feature>
<comment type="caution">
    <text evidence="4">The sequence shown here is derived from an EMBL/GenBank/DDBJ whole genome shotgun (WGS) entry which is preliminary data.</text>
</comment>
<name>A0A162I5I6_9EURO</name>
<feature type="region of interest" description="Disordered" evidence="1">
    <location>
        <begin position="126"/>
        <end position="152"/>
    </location>
</feature>
<dbReference type="Pfam" id="PF00443">
    <property type="entry name" value="UCH"/>
    <property type="match status" value="1"/>
</dbReference>
<dbReference type="AlphaFoldDB" id="A0A162I5I6"/>